<dbReference type="RefSeq" id="XP_060053692.1">
    <property type="nucleotide sequence ID" value="XM_060197709.1"/>
</dbReference>
<organism evidence="6 7">
    <name type="scientific">Erinaceus europaeus</name>
    <name type="common">Western European hedgehog</name>
    <dbReference type="NCBI Taxonomy" id="9365"/>
    <lineage>
        <taxon>Eukaryota</taxon>
        <taxon>Metazoa</taxon>
        <taxon>Chordata</taxon>
        <taxon>Craniata</taxon>
        <taxon>Vertebrata</taxon>
        <taxon>Euteleostomi</taxon>
        <taxon>Mammalia</taxon>
        <taxon>Eutheria</taxon>
        <taxon>Laurasiatheria</taxon>
        <taxon>Eulipotyphla</taxon>
        <taxon>Erinaceidae</taxon>
        <taxon>Erinaceinae</taxon>
        <taxon>Erinaceus</taxon>
    </lineage>
</organism>
<dbReference type="Pfam" id="PF07654">
    <property type="entry name" value="C1-set"/>
    <property type="match status" value="1"/>
</dbReference>
<dbReference type="SMART" id="SM00407">
    <property type="entry name" value="IGc1"/>
    <property type="match status" value="1"/>
</dbReference>
<dbReference type="PROSITE" id="PS50835">
    <property type="entry name" value="IG_LIKE"/>
    <property type="match status" value="1"/>
</dbReference>
<evidence type="ECO:0000256" key="2">
    <source>
        <dbReference type="SAM" id="MobiDB-lite"/>
    </source>
</evidence>
<dbReference type="PANTHER" id="PTHR16675:SF146">
    <property type="entry name" value="T-CELL SURFACE GLYCOPROTEIN CD1E, MEMBRANE-ASSOCIATED"/>
    <property type="match status" value="1"/>
</dbReference>
<feature type="chain" id="PRO_5045625450" evidence="4">
    <location>
        <begin position="26"/>
        <end position="389"/>
    </location>
</feature>
<dbReference type="Gene3D" id="2.60.40.10">
    <property type="entry name" value="Immunoglobulins"/>
    <property type="match status" value="1"/>
</dbReference>
<proteinExistence type="predicted"/>
<dbReference type="Proteomes" id="UP001652624">
    <property type="component" value="Chromosome 9"/>
</dbReference>
<evidence type="ECO:0000256" key="1">
    <source>
        <dbReference type="ARBA" id="ARBA00023180"/>
    </source>
</evidence>
<evidence type="ECO:0000259" key="5">
    <source>
        <dbReference type="PROSITE" id="PS50835"/>
    </source>
</evidence>
<dbReference type="Pfam" id="PF16497">
    <property type="entry name" value="MHC_I_3"/>
    <property type="match status" value="1"/>
</dbReference>
<dbReference type="InterPro" id="IPR011161">
    <property type="entry name" value="MHC_I-like_Ag-recog"/>
</dbReference>
<keyword evidence="3" id="KW-1133">Transmembrane helix</keyword>
<feature type="domain" description="Ig-like" evidence="5">
    <location>
        <begin position="194"/>
        <end position="294"/>
    </location>
</feature>
<feature type="signal peptide" evidence="4">
    <location>
        <begin position="1"/>
        <end position="25"/>
    </location>
</feature>
<keyword evidence="3" id="KW-0812">Transmembrane</keyword>
<evidence type="ECO:0000256" key="4">
    <source>
        <dbReference type="SAM" id="SignalP"/>
    </source>
</evidence>
<evidence type="ECO:0000313" key="7">
    <source>
        <dbReference type="RefSeq" id="XP_060053692.1"/>
    </source>
</evidence>
<keyword evidence="3" id="KW-0472">Membrane</keyword>
<feature type="transmembrane region" description="Helical" evidence="3">
    <location>
        <begin position="309"/>
        <end position="333"/>
    </location>
</feature>
<dbReference type="SUPFAM" id="SSF48726">
    <property type="entry name" value="Immunoglobulin"/>
    <property type="match status" value="1"/>
</dbReference>
<keyword evidence="6" id="KW-1185">Reference proteome</keyword>
<evidence type="ECO:0000313" key="6">
    <source>
        <dbReference type="Proteomes" id="UP001652624"/>
    </source>
</evidence>
<sequence>MESAQWVPLLLCHILGLLSAPHVLGHLLSTEESPSSFQVLQTSSFANRSQVCSEGSAWLDSLQTHAWDPALRSIHFLRPWSQGNFSKEELSHFQALLQLYFHTFPQAVQTFASQFQFQYPFELQVLAGCQLGAEGKAESFLKGAYQGSDLLSFQGHSWVPSPEAGRRAQDICKVLSYYMIIGETLQRFLEDTCPRFLAGLLKTGKSELEQQVKPEAWLSPGPPPGPGRLLLVCHISGFHPKPMWAMWMRGEQEQPGTRREDFLPQADGTWYLRVTLDVAAWEAAGLACRVRHSSLGGQDLLLHWDGYSVVLQILSCLTIIAALVMAVGVVLWFKRHRSPSPTAQIGGSSLSLYPILPFLKKSTPRVPEDQDNPPTGLRNHHSEMVSSRR</sequence>
<reference evidence="7" key="1">
    <citation type="submission" date="2025-08" db="UniProtKB">
        <authorList>
            <consortium name="RefSeq"/>
        </authorList>
    </citation>
    <scope>IDENTIFICATION</scope>
</reference>
<feature type="region of interest" description="Disordered" evidence="2">
    <location>
        <begin position="363"/>
        <end position="389"/>
    </location>
</feature>
<evidence type="ECO:0000256" key="3">
    <source>
        <dbReference type="SAM" id="Phobius"/>
    </source>
</evidence>
<accession>A0ABM3XXZ3</accession>
<gene>
    <name evidence="7" type="primary">CD1E</name>
</gene>
<protein>
    <submittedName>
        <fullName evidence="7">T-cell surface glycoprotein CD1e, membrane-associated isoform X2</fullName>
    </submittedName>
</protein>
<dbReference type="InterPro" id="IPR007110">
    <property type="entry name" value="Ig-like_dom"/>
</dbReference>
<dbReference type="InterPro" id="IPR050208">
    <property type="entry name" value="MHC_class-I_related"/>
</dbReference>
<dbReference type="InterPro" id="IPR036179">
    <property type="entry name" value="Ig-like_dom_sf"/>
</dbReference>
<keyword evidence="1" id="KW-0325">Glycoprotein</keyword>
<dbReference type="Gene3D" id="3.30.500.10">
    <property type="entry name" value="MHC class I-like antigen recognition-like"/>
    <property type="match status" value="1"/>
</dbReference>
<dbReference type="InterPro" id="IPR011162">
    <property type="entry name" value="MHC_I/II-like_Ag-recog"/>
</dbReference>
<dbReference type="SUPFAM" id="SSF54452">
    <property type="entry name" value="MHC antigen-recognition domain"/>
    <property type="match status" value="1"/>
</dbReference>
<dbReference type="GeneID" id="103120196"/>
<dbReference type="PANTHER" id="PTHR16675">
    <property type="entry name" value="MHC CLASS I-RELATED"/>
    <property type="match status" value="1"/>
</dbReference>
<dbReference type="InterPro" id="IPR003597">
    <property type="entry name" value="Ig_C1-set"/>
</dbReference>
<dbReference type="InterPro" id="IPR037055">
    <property type="entry name" value="MHC_I-like_Ag-recog_sf"/>
</dbReference>
<dbReference type="InterPro" id="IPR013783">
    <property type="entry name" value="Ig-like_fold"/>
</dbReference>
<name>A0ABM3XXZ3_ERIEU</name>
<keyword evidence="4" id="KW-0732">Signal</keyword>